<evidence type="ECO:0000313" key="3">
    <source>
        <dbReference type="Proteomes" id="UP000075230"/>
    </source>
</evidence>
<gene>
    <name evidence="2" type="ORF">RIB2604_00402200</name>
</gene>
<dbReference type="AlphaFoldDB" id="A0A146EZ43"/>
<reference evidence="2 3" key="1">
    <citation type="journal article" date="2016" name="DNA Res.">
        <title>Genome sequence of Aspergillus luchuensis NBRC 4314.</title>
        <authorList>
            <person name="Yamada O."/>
            <person name="Machida M."/>
            <person name="Hosoyama A."/>
            <person name="Goto M."/>
            <person name="Takahashi T."/>
            <person name="Futagami T."/>
            <person name="Yamagata Y."/>
            <person name="Takeuchi M."/>
            <person name="Kobayashi T."/>
            <person name="Koike H."/>
            <person name="Abe K."/>
            <person name="Asai K."/>
            <person name="Arita M."/>
            <person name="Fujita N."/>
            <person name="Fukuda K."/>
            <person name="Higa K."/>
            <person name="Horikawa H."/>
            <person name="Ishikawa T."/>
            <person name="Jinno K."/>
            <person name="Kato Y."/>
            <person name="Kirimura K."/>
            <person name="Mizutani O."/>
            <person name="Nakasone K."/>
            <person name="Sano M."/>
            <person name="Shiraishi Y."/>
            <person name="Tsukahara M."/>
            <person name="Gomi K."/>
        </authorList>
    </citation>
    <scope>NUCLEOTIDE SEQUENCE [LARGE SCALE GENOMIC DNA]</scope>
    <source>
        <strain evidence="2 3">RIB 2604</strain>
    </source>
</reference>
<evidence type="ECO:0000313" key="2">
    <source>
        <dbReference type="EMBL" id="GAT19285.1"/>
    </source>
</evidence>
<dbReference type="EMBL" id="BCWF01000004">
    <property type="protein sequence ID" value="GAT19285.1"/>
    <property type="molecule type" value="Genomic_DNA"/>
</dbReference>
<feature type="region of interest" description="Disordered" evidence="1">
    <location>
        <begin position="61"/>
        <end position="81"/>
    </location>
</feature>
<proteinExistence type="predicted"/>
<accession>A0A146EZ43</accession>
<name>A0A146EZ43_ASPKA</name>
<protein>
    <submittedName>
        <fullName evidence="2">ABC-transporter</fullName>
    </submittedName>
</protein>
<evidence type="ECO:0000256" key="1">
    <source>
        <dbReference type="SAM" id="MobiDB-lite"/>
    </source>
</evidence>
<dbReference type="Proteomes" id="UP000075230">
    <property type="component" value="Unassembled WGS sequence"/>
</dbReference>
<sequence length="81" mass="8501">MQDAGDGMLGQRGAAKLLVTEPGTTAEGIGIAFSPCNPGDQFDTCSTPRSYLKDACSQSIDLQSDNSSDRGDLCSLRTEDL</sequence>
<reference evidence="3" key="2">
    <citation type="submission" date="2016-02" db="EMBL/GenBank/DDBJ databases">
        <title>Genome sequencing of Aspergillus luchuensis NBRC 4314.</title>
        <authorList>
            <person name="Yamada O."/>
        </authorList>
    </citation>
    <scope>NUCLEOTIDE SEQUENCE [LARGE SCALE GENOMIC DNA]</scope>
    <source>
        <strain evidence="3">RIB 2604</strain>
    </source>
</reference>
<feature type="compositionally biased region" description="Basic and acidic residues" evidence="1">
    <location>
        <begin position="67"/>
        <end position="81"/>
    </location>
</feature>
<comment type="caution">
    <text evidence="2">The sequence shown here is derived from an EMBL/GenBank/DDBJ whole genome shotgun (WGS) entry which is preliminary data.</text>
</comment>
<organism evidence="2 3">
    <name type="scientific">Aspergillus kawachii</name>
    <name type="common">White koji mold</name>
    <name type="synonym">Aspergillus awamori var. kawachi</name>
    <dbReference type="NCBI Taxonomy" id="1069201"/>
    <lineage>
        <taxon>Eukaryota</taxon>
        <taxon>Fungi</taxon>
        <taxon>Dikarya</taxon>
        <taxon>Ascomycota</taxon>
        <taxon>Pezizomycotina</taxon>
        <taxon>Eurotiomycetes</taxon>
        <taxon>Eurotiomycetidae</taxon>
        <taxon>Eurotiales</taxon>
        <taxon>Aspergillaceae</taxon>
        <taxon>Aspergillus</taxon>
        <taxon>Aspergillus subgen. Circumdati</taxon>
    </lineage>
</organism>